<evidence type="ECO:0000313" key="2">
    <source>
        <dbReference type="Proteomes" id="UP000765509"/>
    </source>
</evidence>
<name>A0A9Q3I777_9BASI</name>
<dbReference type="InterPro" id="IPR043502">
    <property type="entry name" value="DNA/RNA_pol_sf"/>
</dbReference>
<reference evidence="1" key="1">
    <citation type="submission" date="2021-03" db="EMBL/GenBank/DDBJ databases">
        <title>Draft genome sequence of rust myrtle Austropuccinia psidii MF-1, a brazilian biotype.</title>
        <authorList>
            <person name="Quecine M.C."/>
            <person name="Pachon D.M.R."/>
            <person name="Bonatelli M.L."/>
            <person name="Correr F.H."/>
            <person name="Franceschini L.M."/>
            <person name="Leite T.F."/>
            <person name="Margarido G.R.A."/>
            <person name="Almeida C.A."/>
            <person name="Ferrarezi J.A."/>
            <person name="Labate C.A."/>
        </authorList>
    </citation>
    <scope>NUCLEOTIDE SEQUENCE</scope>
    <source>
        <strain evidence="1">MF-1</strain>
    </source>
</reference>
<accession>A0A9Q3I777</accession>
<protein>
    <submittedName>
        <fullName evidence="1">Uncharacterized protein</fullName>
    </submittedName>
</protein>
<sequence length="127" mass="13835">MCKTKPTGGKGYTVGAACITSILMNNVESKENLDTGAFCTCVGAIKGHEVDITLNIDRPSPQVLGRQAYQASTRAREALEEHIQELIQLDGLREVGHNEQVEVTNPVIIARHNDKSRMVGDFTALNN</sequence>
<dbReference type="Gene3D" id="3.10.10.10">
    <property type="entry name" value="HIV Type 1 Reverse Transcriptase, subunit A, domain 1"/>
    <property type="match status" value="1"/>
</dbReference>
<comment type="caution">
    <text evidence="1">The sequence shown here is derived from an EMBL/GenBank/DDBJ whole genome shotgun (WGS) entry which is preliminary data.</text>
</comment>
<gene>
    <name evidence="1" type="ORF">O181_068084</name>
</gene>
<dbReference type="AlphaFoldDB" id="A0A9Q3I777"/>
<keyword evidence="2" id="KW-1185">Reference proteome</keyword>
<proteinExistence type="predicted"/>
<evidence type="ECO:0000313" key="1">
    <source>
        <dbReference type="EMBL" id="MBW0528369.1"/>
    </source>
</evidence>
<dbReference type="OrthoDB" id="2595244at2759"/>
<dbReference type="Proteomes" id="UP000765509">
    <property type="component" value="Unassembled WGS sequence"/>
</dbReference>
<dbReference type="EMBL" id="AVOT02034302">
    <property type="protein sequence ID" value="MBW0528369.1"/>
    <property type="molecule type" value="Genomic_DNA"/>
</dbReference>
<dbReference type="SUPFAM" id="SSF56672">
    <property type="entry name" value="DNA/RNA polymerases"/>
    <property type="match status" value="1"/>
</dbReference>
<organism evidence="1 2">
    <name type="scientific">Austropuccinia psidii MF-1</name>
    <dbReference type="NCBI Taxonomy" id="1389203"/>
    <lineage>
        <taxon>Eukaryota</taxon>
        <taxon>Fungi</taxon>
        <taxon>Dikarya</taxon>
        <taxon>Basidiomycota</taxon>
        <taxon>Pucciniomycotina</taxon>
        <taxon>Pucciniomycetes</taxon>
        <taxon>Pucciniales</taxon>
        <taxon>Sphaerophragmiaceae</taxon>
        <taxon>Austropuccinia</taxon>
    </lineage>
</organism>